<gene>
    <name evidence="1" type="ORF">EZS28_022457</name>
</gene>
<proteinExistence type="predicted"/>
<dbReference type="EMBL" id="SNRW01007005">
    <property type="protein sequence ID" value="KAA6382017.1"/>
    <property type="molecule type" value="Genomic_DNA"/>
</dbReference>
<sequence length="111" mass="12457">MHSLLSSYKYVQALILNISTSGGYGDESTLSIYTTLENIYNFLNILESGRLLNPHSQQGNNLSLICHEQIEEEGGNEEIEAHLANQRYNYGILTQRIAKLVKCVILNINEG</sequence>
<evidence type="ECO:0000313" key="2">
    <source>
        <dbReference type="Proteomes" id="UP000324800"/>
    </source>
</evidence>
<name>A0A5J4VHE0_9EUKA</name>
<evidence type="ECO:0000313" key="1">
    <source>
        <dbReference type="EMBL" id="KAA6382017.1"/>
    </source>
</evidence>
<reference evidence="1 2" key="1">
    <citation type="submission" date="2019-03" db="EMBL/GenBank/DDBJ databases">
        <title>Single cell metagenomics reveals metabolic interactions within the superorganism composed of flagellate Streblomastix strix and complex community of Bacteroidetes bacteria on its surface.</title>
        <authorList>
            <person name="Treitli S.C."/>
            <person name="Kolisko M."/>
            <person name="Husnik F."/>
            <person name="Keeling P."/>
            <person name="Hampl V."/>
        </authorList>
    </citation>
    <scope>NUCLEOTIDE SEQUENCE [LARGE SCALE GENOMIC DNA]</scope>
    <source>
        <strain evidence="1">ST1C</strain>
    </source>
</reference>
<dbReference type="Proteomes" id="UP000324800">
    <property type="component" value="Unassembled WGS sequence"/>
</dbReference>
<accession>A0A5J4VHE0</accession>
<protein>
    <submittedName>
        <fullName evidence="1">Uncharacterized protein</fullName>
    </submittedName>
</protein>
<comment type="caution">
    <text evidence="1">The sequence shown here is derived from an EMBL/GenBank/DDBJ whole genome shotgun (WGS) entry which is preliminary data.</text>
</comment>
<dbReference type="AlphaFoldDB" id="A0A5J4VHE0"/>
<organism evidence="1 2">
    <name type="scientific">Streblomastix strix</name>
    <dbReference type="NCBI Taxonomy" id="222440"/>
    <lineage>
        <taxon>Eukaryota</taxon>
        <taxon>Metamonada</taxon>
        <taxon>Preaxostyla</taxon>
        <taxon>Oxymonadida</taxon>
        <taxon>Streblomastigidae</taxon>
        <taxon>Streblomastix</taxon>
    </lineage>
</organism>